<dbReference type="SUPFAM" id="SSF46785">
    <property type="entry name" value="Winged helix' DNA-binding domain"/>
    <property type="match status" value="1"/>
</dbReference>
<dbReference type="PRINTS" id="PR00039">
    <property type="entry name" value="HTHLYSR"/>
</dbReference>
<evidence type="ECO:0000259" key="5">
    <source>
        <dbReference type="PROSITE" id="PS50931"/>
    </source>
</evidence>
<dbReference type="Proteomes" id="UP001620597">
    <property type="component" value="Unassembled WGS sequence"/>
</dbReference>
<keyword evidence="4" id="KW-0804">Transcription</keyword>
<dbReference type="InterPro" id="IPR036390">
    <property type="entry name" value="WH_DNA-bd_sf"/>
</dbReference>
<protein>
    <submittedName>
        <fullName evidence="6">LysR family transcriptional regulator</fullName>
    </submittedName>
</protein>
<dbReference type="SUPFAM" id="SSF53850">
    <property type="entry name" value="Periplasmic binding protein-like II"/>
    <property type="match status" value="1"/>
</dbReference>
<keyword evidence="7" id="KW-1185">Reference proteome</keyword>
<dbReference type="InterPro" id="IPR036388">
    <property type="entry name" value="WH-like_DNA-bd_sf"/>
</dbReference>
<dbReference type="Pfam" id="PF03466">
    <property type="entry name" value="LysR_substrate"/>
    <property type="match status" value="1"/>
</dbReference>
<dbReference type="InterPro" id="IPR000847">
    <property type="entry name" value="LysR_HTH_N"/>
</dbReference>
<dbReference type="CDD" id="cd08417">
    <property type="entry name" value="PBP2_Nitroaromatics_like"/>
    <property type="match status" value="1"/>
</dbReference>
<dbReference type="RefSeq" id="WP_416206536.1">
    <property type="nucleotide sequence ID" value="NZ_JBBKTX010000017.1"/>
</dbReference>
<proteinExistence type="inferred from homology"/>
<evidence type="ECO:0000256" key="4">
    <source>
        <dbReference type="ARBA" id="ARBA00023163"/>
    </source>
</evidence>
<dbReference type="InterPro" id="IPR037402">
    <property type="entry name" value="YidZ_PBP2"/>
</dbReference>
<evidence type="ECO:0000256" key="2">
    <source>
        <dbReference type="ARBA" id="ARBA00023015"/>
    </source>
</evidence>
<dbReference type="PROSITE" id="PS50931">
    <property type="entry name" value="HTH_LYSR"/>
    <property type="match status" value="1"/>
</dbReference>
<dbReference type="EMBL" id="JBBKTX010000017">
    <property type="protein sequence ID" value="MFK4753505.1"/>
    <property type="molecule type" value="Genomic_DNA"/>
</dbReference>
<gene>
    <name evidence="6" type="ORF">WG929_13905</name>
</gene>
<name>A0ABW8NLJ8_9GAMM</name>
<dbReference type="PANTHER" id="PTHR30118">
    <property type="entry name" value="HTH-TYPE TRANSCRIPTIONAL REGULATOR LEUO-RELATED"/>
    <property type="match status" value="1"/>
</dbReference>
<dbReference type="Pfam" id="PF00126">
    <property type="entry name" value="HTH_1"/>
    <property type="match status" value="1"/>
</dbReference>
<feature type="domain" description="HTH lysR-type" evidence="5">
    <location>
        <begin position="6"/>
        <end position="63"/>
    </location>
</feature>
<dbReference type="Gene3D" id="3.40.190.10">
    <property type="entry name" value="Periplasmic binding protein-like II"/>
    <property type="match status" value="2"/>
</dbReference>
<dbReference type="Gene3D" id="1.10.10.10">
    <property type="entry name" value="Winged helix-like DNA-binding domain superfamily/Winged helix DNA-binding domain"/>
    <property type="match status" value="1"/>
</dbReference>
<organism evidence="6 7">
    <name type="scientific">Oceanobacter antarcticus</name>
    <dbReference type="NCBI Taxonomy" id="3133425"/>
    <lineage>
        <taxon>Bacteria</taxon>
        <taxon>Pseudomonadati</taxon>
        <taxon>Pseudomonadota</taxon>
        <taxon>Gammaproteobacteria</taxon>
        <taxon>Oceanospirillales</taxon>
        <taxon>Oceanospirillaceae</taxon>
        <taxon>Oceanobacter</taxon>
    </lineage>
</organism>
<reference evidence="6 7" key="1">
    <citation type="submission" date="2024-03" db="EMBL/GenBank/DDBJ databases">
        <title>High-quality draft genome sequence of Oceanobacter sp. wDCs-4.</title>
        <authorList>
            <person name="Dong C."/>
        </authorList>
    </citation>
    <scope>NUCLEOTIDE SEQUENCE [LARGE SCALE GENOMIC DNA]</scope>
    <source>
        <strain evidence="7">wDCs-4</strain>
    </source>
</reference>
<dbReference type="InterPro" id="IPR050389">
    <property type="entry name" value="LysR-type_TF"/>
</dbReference>
<keyword evidence="2" id="KW-0805">Transcription regulation</keyword>
<evidence type="ECO:0000256" key="3">
    <source>
        <dbReference type="ARBA" id="ARBA00023125"/>
    </source>
</evidence>
<comment type="caution">
    <text evidence="6">The sequence shown here is derived from an EMBL/GenBank/DDBJ whole genome shotgun (WGS) entry which is preliminary data.</text>
</comment>
<accession>A0ABW8NLJ8</accession>
<dbReference type="InterPro" id="IPR005119">
    <property type="entry name" value="LysR_subst-bd"/>
</dbReference>
<evidence type="ECO:0000313" key="7">
    <source>
        <dbReference type="Proteomes" id="UP001620597"/>
    </source>
</evidence>
<dbReference type="PANTHER" id="PTHR30118:SF15">
    <property type="entry name" value="TRANSCRIPTIONAL REGULATORY PROTEIN"/>
    <property type="match status" value="1"/>
</dbReference>
<comment type="similarity">
    <text evidence="1">Belongs to the LysR transcriptional regulatory family.</text>
</comment>
<keyword evidence="3" id="KW-0238">DNA-binding</keyword>
<evidence type="ECO:0000256" key="1">
    <source>
        <dbReference type="ARBA" id="ARBA00009437"/>
    </source>
</evidence>
<sequence>MHIYRTDLNLLVVFDCIYTQGSVTRAAEVLHLTQPSVSHALSRLRDRVGDPLFVRNGQKLAPTQVAQKLIYPVRQALQLLESSLSDLEGFDPQTANQHFVIGMRPLMEGAFFPPLMRQITQHAPSAGLSSVQFDRNNLAAELTSGKLSVAIDVFLSLPDTICRQHLSSTPIVVVARRDHPAINAGQIDIDRYLAQQHLLVSSRPEGHGVEDLMLARQGISRRVVARCQQITTGLELVRQSNLLMTVAESLISHHFEPTQHQICRAPFAAPEVDSYLYWHASSESDKASQWLRSIIGASYQTTGQLLPRTVS</sequence>
<evidence type="ECO:0000313" key="6">
    <source>
        <dbReference type="EMBL" id="MFK4753505.1"/>
    </source>
</evidence>